<name>A0A8E2WFR6_RHILI</name>
<dbReference type="RefSeq" id="WP_109664496.1">
    <property type="nucleotide sequence ID" value="NZ_QGGH01000003.1"/>
</dbReference>
<reference evidence="1 2" key="1">
    <citation type="submission" date="2018-05" db="EMBL/GenBank/DDBJ databases">
        <title>Genomic Encyclopedia of Type Strains, Phase IV (KMG-IV): sequencing the most valuable type-strain genomes for metagenomic binning, comparative biology and taxonomic classification.</title>
        <authorList>
            <person name="Goeker M."/>
        </authorList>
    </citation>
    <scope>NUCLEOTIDE SEQUENCE [LARGE SCALE GENOMIC DNA]</scope>
    <source>
        <strain evidence="1 2">DSM 2626</strain>
    </source>
</reference>
<evidence type="ECO:0000313" key="2">
    <source>
        <dbReference type="Proteomes" id="UP000245631"/>
    </source>
</evidence>
<organism evidence="1 2">
    <name type="scientific">Rhizobium loti</name>
    <name type="common">Mesorhizobium loti</name>
    <dbReference type="NCBI Taxonomy" id="381"/>
    <lineage>
        <taxon>Bacteria</taxon>
        <taxon>Pseudomonadati</taxon>
        <taxon>Pseudomonadota</taxon>
        <taxon>Alphaproteobacteria</taxon>
        <taxon>Hyphomicrobiales</taxon>
        <taxon>Phyllobacteriaceae</taxon>
        <taxon>Mesorhizobium</taxon>
    </lineage>
</organism>
<proteinExistence type="predicted"/>
<protein>
    <submittedName>
        <fullName evidence="1">Uncharacterized protein</fullName>
    </submittedName>
</protein>
<gene>
    <name evidence="1" type="ORF">C8D77_103406</name>
</gene>
<dbReference type="EMBL" id="QGGH01000003">
    <property type="protein sequence ID" value="PWJ91708.1"/>
    <property type="molecule type" value="Genomic_DNA"/>
</dbReference>
<dbReference type="Proteomes" id="UP000245631">
    <property type="component" value="Unassembled WGS sequence"/>
</dbReference>
<comment type="caution">
    <text evidence="1">The sequence shown here is derived from an EMBL/GenBank/DDBJ whole genome shotgun (WGS) entry which is preliminary data.</text>
</comment>
<evidence type="ECO:0000313" key="1">
    <source>
        <dbReference type="EMBL" id="PWJ91708.1"/>
    </source>
</evidence>
<dbReference type="GeneID" id="61052376"/>
<accession>A0A8E2WFR6</accession>
<dbReference type="AlphaFoldDB" id="A0A8E2WFR6"/>
<sequence length="73" mass="7993">MADLATAFQSEGLGVDGKYVKDGQTIAEVIKLVAEKRVRLSVEYAPVGPRQRDLKKKALAQANVQLRRLGGRN</sequence>